<dbReference type="AlphaFoldDB" id="A0A3B4AA72"/>
<dbReference type="Proteomes" id="UP000261520">
    <property type="component" value="Unplaced"/>
</dbReference>
<dbReference type="Ensembl" id="ENSPMGT00000014532.1">
    <property type="protein sequence ID" value="ENSPMGP00000013620.1"/>
    <property type="gene ID" value="ENSPMGG00000011191.1"/>
</dbReference>
<keyword evidence="2" id="KW-1185">Reference proteome</keyword>
<reference evidence="1" key="2">
    <citation type="submission" date="2025-09" db="UniProtKB">
        <authorList>
            <consortium name="Ensembl"/>
        </authorList>
    </citation>
    <scope>IDENTIFICATION</scope>
</reference>
<evidence type="ECO:0000313" key="1">
    <source>
        <dbReference type="Ensembl" id="ENSPMGP00000013620.1"/>
    </source>
</evidence>
<dbReference type="STRING" id="409849.ENSPMGP00000013620"/>
<protein>
    <submittedName>
        <fullName evidence="1">Uncharacterized protein</fullName>
    </submittedName>
</protein>
<organism evidence="1 2">
    <name type="scientific">Periophthalmus magnuspinnatus</name>
    <dbReference type="NCBI Taxonomy" id="409849"/>
    <lineage>
        <taxon>Eukaryota</taxon>
        <taxon>Metazoa</taxon>
        <taxon>Chordata</taxon>
        <taxon>Craniata</taxon>
        <taxon>Vertebrata</taxon>
        <taxon>Euteleostomi</taxon>
        <taxon>Actinopterygii</taxon>
        <taxon>Neopterygii</taxon>
        <taxon>Teleostei</taxon>
        <taxon>Neoteleostei</taxon>
        <taxon>Acanthomorphata</taxon>
        <taxon>Gobiaria</taxon>
        <taxon>Gobiiformes</taxon>
        <taxon>Gobioidei</taxon>
        <taxon>Gobiidae</taxon>
        <taxon>Oxudercinae</taxon>
        <taxon>Periophthalmus</taxon>
    </lineage>
</organism>
<evidence type="ECO:0000313" key="2">
    <source>
        <dbReference type="Proteomes" id="UP000261520"/>
    </source>
</evidence>
<accession>A0A3B4AA72</accession>
<reference evidence="1" key="1">
    <citation type="submission" date="2025-08" db="UniProtKB">
        <authorList>
            <consortium name="Ensembl"/>
        </authorList>
    </citation>
    <scope>IDENTIFICATION</scope>
</reference>
<name>A0A3B4AA72_9GOBI</name>
<sequence length="94" mass="10708">MHDHQHPQTHMRHWEEVVIANVVTARLSCVAFEVLLLIPPNLLCCHHKHHDPEEEDDGQPHSAKGCRVFVHSTEEALEKCPVHDEVVHSSLLSC</sequence>
<proteinExistence type="predicted"/>